<dbReference type="AlphaFoldDB" id="A0A674GG29"/>
<name>A0A674GG29_TAEGU</name>
<sequence>MAASVTSALNNQVYNVLEYRQTEEVFPHNLEKKNINALSVQGCFWLGSTASSLVSAIWSTNYSFPLGSLCYFRITVIEQRPLLSSKSGC</sequence>
<keyword evidence="2" id="KW-1185">Reference proteome</keyword>
<organism evidence="1 2">
    <name type="scientific">Taeniopygia guttata</name>
    <name type="common">Zebra finch</name>
    <name type="synonym">Poephila guttata</name>
    <dbReference type="NCBI Taxonomy" id="59729"/>
    <lineage>
        <taxon>Eukaryota</taxon>
        <taxon>Metazoa</taxon>
        <taxon>Chordata</taxon>
        <taxon>Craniata</taxon>
        <taxon>Vertebrata</taxon>
        <taxon>Euteleostomi</taxon>
        <taxon>Archelosauria</taxon>
        <taxon>Archosauria</taxon>
        <taxon>Dinosauria</taxon>
        <taxon>Saurischia</taxon>
        <taxon>Theropoda</taxon>
        <taxon>Coelurosauria</taxon>
        <taxon>Aves</taxon>
        <taxon>Neognathae</taxon>
        <taxon>Neoaves</taxon>
        <taxon>Telluraves</taxon>
        <taxon>Australaves</taxon>
        <taxon>Passeriformes</taxon>
        <taxon>Passeroidea</taxon>
        <taxon>Estrildidae</taxon>
        <taxon>Estrildinae</taxon>
        <taxon>Taeniopygia</taxon>
    </lineage>
</organism>
<evidence type="ECO:0000313" key="2">
    <source>
        <dbReference type="Proteomes" id="UP000007754"/>
    </source>
</evidence>
<accession>A0A674GG29</accession>
<protein>
    <submittedName>
        <fullName evidence="1">Uncharacterized protein</fullName>
    </submittedName>
</protein>
<reference evidence="1" key="3">
    <citation type="submission" date="2025-09" db="UniProtKB">
        <authorList>
            <consortium name="Ensembl"/>
        </authorList>
    </citation>
    <scope>IDENTIFICATION</scope>
</reference>
<dbReference type="Proteomes" id="UP000007754">
    <property type="component" value="Chromosome 3"/>
</dbReference>
<evidence type="ECO:0000313" key="1">
    <source>
        <dbReference type="Ensembl" id="ENSTGUP00000021774.1"/>
    </source>
</evidence>
<dbReference type="InParanoid" id="A0A674GG29"/>
<dbReference type="Ensembl" id="ENSTGUT00000036807.1">
    <property type="protein sequence ID" value="ENSTGUP00000021774.1"/>
    <property type="gene ID" value="ENSTGUG00000019391.1"/>
</dbReference>
<proteinExistence type="predicted"/>
<reference evidence="1 2" key="1">
    <citation type="journal article" date="2010" name="Nature">
        <title>The genome of a songbird.</title>
        <authorList>
            <person name="Warren W.C."/>
            <person name="Clayton D.F."/>
            <person name="Ellegren H."/>
            <person name="Arnold A.P."/>
            <person name="Hillier L.W."/>
            <person name="Kunstner A."/>
            <person name="Searle S."/>
            <person name="White S."/>
            <person name="Vilella A.J."/>
            <person name="Fairley S."/>
            <person name="Heger A."/>
            <person name="Kong L."/>
            <person name="Ponting C.P."/>
            <person name="Jarvis E.D."/>
            <person name="Mello C.V."/>
            <person name="Minx P."/>
            <person name="Lovell P."/>
            <person name="Velho T.A."/>
            <person name="Ferris M."/>
            <person name="Balakrishnan C.N."/>
            <person name="Sinha S."/>
            <person name="Blatti C."/>
            <person name="London S.E."/>
            <person name="Li Y."/>
            <person name="Lin Y.C."/>
            <person name="George J."/>
            <person name="Sweedler J."/>
            <person name="Southey B."/>
            <person name="Gunaratne P."/>
            <person name="Watson M."/>
            <person name="Nam K."/>
            <person name="Backstrom N."/>
            <person name="Smeds L."/>
            <person name="Nabholz B."/>
            <person name="Itoh Y."/>
            <person name="Whitney O."/>
            <person name="Pfenning A.R."/>
            <person name="Howard J."/>
            <person name="Volker M."/>
            <person name="Skinner B.M."/>
            <person name="Griffin D.K."/>
            <person name="Ye L."/>
            <person name="McLaren W.M."/>
            <person name="Flicek P."/>
            <person name="Quesada V."/>
            <person name="Velasco G."/>
            <person name="Lopez-Otin C."/>
            <person name="Puente X.S."/>
            <person name="Olender T."/>
            <person name="Lancet D."/>
            <person name="Smit A.F."/>
            <person name="Hubley R."/>
            <person name="Konkel M.K."/>
            <person name="Walker J.A."/>
            <person name="Batzer M.A."/>
            <person name="Gu W."/>
            <person name="Pollock D.D."/>
            <person name="Chen L."/>
            <person name="Cheng Z."/>
            <person name="Eichler E.E."/>
            <person name="Stapley J."/>
            <person name="Slate J."/>
            <person name="Ekblom R."/>
            <person name="Birkhead T."/>
            <person name="Burke T."/>
            <person name="Burt D."/>
            <person name="Scharff C."/>
            <person name="Adam I."/>
            <person name="Richard H."/>
            <person name="Sultan M."/>
            <person name="Soldatov A."/>
            <person name="Lehrach H."/>
            <person name="Edwards S.V."/>
            <person name="Yang S.P."/>
            <person name="Li X."/>
            <person name="Graves T."/>
            <person name="Fulton L."/>
            <person name="Nelson J."/>
            <person name="Chinwalla A."/>
            <person name="Hou S."/>
            <person name="Mardis E.R."/>
            <person name="Wilson R.K."/>
        </authorList>
    </citation>
    <scope>NUCLEOTIDE SEQUENCE [LARGE SCALE GENOMIC DNA]</scope>
</reference>
<reference evidence="1" key="2">
    <citation type="submission" date="2025-08" db="UniProtKB">
        <authorList>
            <consortium name="Ensembl"/>
        </authorList>
    </citation>
    <scope>IDENTIFICATION</scope>
</reference>